<dbReference type="EMBL" id="LQZG01000003">
    <property type="protein sequence ID" value="OAB87283.1"/>
    <property type="molecule type" value="Genomic_DNA"/>
</dbReference>
<keyword evidence="2" id="KW-0472">Membrane</keyword>
<accession>A0A176QC21</accession>
<dbReference type="Pfam" id="PF12277">
    <property type="entry name" value="DUF3618"/>
    <property type="match status" value="1"/>
</dbReference>
<sequence>MRREIERTRGDLSRDVDALGEAVQPGNVARRQAQKVGGAAVGAKNSLKDKIMGSDDPYDDSPGLGDRAGQAAHAVGDRAQDVRQQTRRRAQGNPLAAGAIALAAGWLVGSLLPASEKERSVARTALDNADKAQPLVDEAKSAAQEAAGNLKEPAQQAAASLKETAQESVETVRTEGEQQAQQVKDSAQDSKETVQEHQQGA</sequence>
<dbReference type="Gene3D" id="1.10.287.700">
    <property type="entry name" value="Helix hairpin bin"/>
    <property type="match status" value="1"/>
</dbReference>
<gene>
    <name evidence="3" type="ORF">AWH69_10155</name>
</gene>
<keyword evidence="4" id="KW-1185">Reference proteome</keyword>
<feature type="transmembrane region" description="Helical" evidence="2">
    <location>
        <begin position="95"/>
        <end position="114"/>
    </location>
</feature>
<evidence type="ECO:0008006" key="5">
    <source>
        <dbReference type="Google" id="ProtNLM"/>
    </source>
</evidence>
<protein>
    <recommendedName>
        <fullName evidence="5">DUF3618 domain-containing protein</fullName>
    </recommendedName>
</protein>
<feature type="region of interest" description="Disordered" evidence="1">
    <location>
        <begin position="47"/>
        <end position="91"/>
    </location>
</feature>
<feature type="compositionally biased region" description="Basic and acidic residues" evidence="1">
    <location>
        <begin position="186"/>
        <end position="195"/>
    </location>
</feature>
<name>A0A176QC21_9MICO</name>
<keyword evidence="2" id="KW-0812">Transmembrane</keyword>
<evidence type="ECO:0000256" key="1">
    <source>
        <dbReference type="SAM" id="MobiDB-lite"/>
    </source>
</evidence>
<dbReference type="Proteomes" id="UP000076976">
    <property type="component" value="Unassembled WGS sequence"/>
</dbReference>
<proteinExistence type="predicted"/>
<reference evidence="3 4" key="1">
    <citation type="submission" date="2016-01" db="EMBL/GenBank/DDBJ databases">
        <title>Janibacter melonis strain CD11_4 genome sequencing and assembly.</title>
        <authorList>
            <person name="Nair G.R."/>
            <person name="Kaur G."/>
            <person name="Chander A.M."/>
            <person name="Mayilraj S."/>
        </authorList>
    </citation>
    <scope>NUCLEOTIDE SEQUENCE [LARGE SCALE GENOMIC DNA]</scope>
    <source>
        <strain evidence="3 4">CD11-4</strain>
    </source>
</reference>
<keyword evidence="2" id="KW-1133">Transmembrane helix</keyword>
<organism evidence="3 4">
    <name type="scientific">Janibacter melonis</name>
    <dbReference type="NCBI Taxonomy" id="262209"/>
    <lineage>
        <taxon>Bacteria</taxon>
        <taxon>Bacillati</taxon>
        <taxon>Actinomycetota</taxon>
        <taxon>Actinomycetes</taxon>
        <taxon>Micrococcales</taxon>
        <taxon>Intrasporangiaceae</taxon>
        <taxon>Janibacter</taxon>
    </lineage>
</organism>
<dbReference type="STRING" id="262209.AWH69_10155"/>
<evidence type="ECO:0000313" key="4">
    <source>
        <dbReference type="Proteomes" id="UP000076976"/>
    </source>
</evidence>
<dbReference type="AlphaFoldDB" id="A0A176QC21"/>
<dbReference type="InterPro" id="IPR022062">
    <property type="entry name" value="DUF3618"/>
</dbReference>
<evidence type="ECO:0000313" key="3">
    <source>
        <dbReference type="EMBL" id="OAB87283.1"/>
    </source>
</evidence>
<feature type="region of interest" description="Disordered" evidence="1">
    <location>
        <begin position="127"/>
        <end position="201"/>
    </location>
</feature>
<evidence type="ECO:0000256" key="2">
    <source>
        <dbReference type="SAM" id="Phobius"/>
    </source>
</evidence>
<comment type="caution">
    <text evidence="3">The sequence shown here is derived from an EMBL/GenBank/DDBJ whole genome shotgun (WGS) entry which is preliminary data.</text>
</comment>